<accession>A0A420NY26</accession>
<dbReference type="PANTHER" id="PTHR33488:SF2">
    <property type="entry name" value="EARLY ENDOSOME ANTIGEN 1-LIKE"/>
    <property type="match status" value="1"/>
</dbReference>
<dbReference type="Proteomes" id="UP000285860">
    <property type="component" value="Unassembled WGS sequence"/>
</dbReference>
<evidence type="ECO:0000313" key="2">
    <source>
        <dbReference type="EMBL" id="RKK85188.1"/>
    </source>
</evidence>
<evidence type="ECO:0000313" key="3">
    <source>
        <dbReference type="Proteomes" id="UP000285860"/>
    </source>
</evidence>
<dbReference type="PANTHER" id="PTHR33488">
    <property type="entry name" value="ZGC:162509"/>
    <property type="match status" value="1"/>
</dbReference>
<protein>
    <submittedName>
        <fullName evidence="2">Uncharacterized protein</fullName>
    </submittedName>
</protein>
<organism evidence="2 3">
    <name type="scientific">Fusarium oxysporum</name>
    <name type="common">Fusarium vascular wilt</name>
    <dbReference type="NCBI Taxonomy" id="5507"/>
    <lineage>
        <taxon>Eukaryota</taxon>
        <taxon>Fungi</taxon>
        <taxon>Dikarya</taxon>
        <taxon>Ascomycota</taxon>
        <taxon>Pezizomycotina</taxon>
        <taxon>Sordariomycetes</taxon>
        <taxon>Hypocreomycetidae</taxon>
        <taxon>Hypocreales</taxon>
        <taxon>Nectriaceae</taxon>
        <taxon>Fusarium</taxon>
        <taxon>Fusarium oxysporum species complex</taxon>
    </lineage>
</organism>
<dbReference type="SUPFAM" id="SSF58100">
    <property type="entry name" value="Bacterial hemolysins"/>
    <property type="match status" value="1"/>
</dbReference>
<comment type="caution">
    <text evidence="2">The sequence shown here is derived from an EMBL/GenBank/DDBJ whole genome shotgun (WGS) entry which is preliminary data.</text>
</comment>
<keyword evidence="1" id="KW-0175">Coiled coil</keyword>
<dbReference type="EMBL" id="MRCY01000488">
    <property type="protein sequence ID" value="RKK85188.1"/>
    <property type="molecule type" value="Genomic_DNA"/>
</dbReference>
<sequence length="466" mass="52918">MDEQQLIFRDDDLYNQTAPRKWGHQIQQAPQCIILMARCKLLVSRSPLTSLELSGHGLKYDSLRANIGHCTHMGQEAFRSASEQMGRVAVLTKAMSEVEGTIECIVRYIHKKHGTVRNVRLQSLITSGLRAVDESVNTISHVKENFSQWKYETQNVLRALEEKITSNETQKKEAKRKIVETQRYEETLQKHRQKLEESREVFNEALQDYKDTYNDFRTRAPGVDAVFSAVAALFMNPKLIVAGMSVGPPWTLDRRIGAAQQTISSLNDILGELQNEVQSTADVVAILNKTLEDLTKLQEQIENFLEFLLGIQKIMAVIDDGHDRVLMRNLAPDDLDELNRDPELKRDFLRDADRMKDRFLIASKAAALYNEISDMCIIPGVAWVGGLCFVDSSDDAYEESLLEIQTQERQLCERSRQLITQRVDEIGIELKVLSRKSAKSPANSTTKSVKEMTVEDGEILDDTMAK</sequence>
<dbReference type="VEuPathDB" id="FungiDB:FOXG_12444"/>
<evidence type="ECO:0000256" key="1">
    <source>
        <dbReference type="SAM" id="Coils"/>
    </source>
</evidence>
<dbReference type="Gene3D" id="1.20.1170.10">
    <property type="match status" value="1"/>
</dbReference>
<reference evidence="2 3" key="1">
    <citation type="journal article" date="2018" name="Sci. Rep.">
        <title>Characterisation of pathogen-specific regions and novel effector candidates in Fusarium oxysporum f. sp. cepae.</title>
        <authorList>
            <person name="Armitage A.D."/>
            <person name="Taylor A."/>
            <person name="Sobczyk M.K."/>
            <person name="Baxter L."/>
            <person name="Greenfield B.P."/>
            <person name="Bates H.J."/>
            <person name="Wilson F."/>
            <person name="Jackson A.C."/>
            <person name="Ott S."/>
            <person name="Harrison R.J."/>
            <person name="Clarkson J.P."/>
        </authorList>
    </citation>
    <scope>NUCLEOTIDE SEQUENCE [LARGE SCALE GENOMIC DNA]</scope>
    <source>
        <strain evidence="2 3">Fo_A28</strain>
    </source>
</reference>
<gene>
    <name evidence="2" type="ORF">BFJ68_g17293</name>
</gene>
<name>A0A420NY26_FUSOX</name>
<feature type="coiled-coil region" evidence="1">
    <location>
        <begin position="157"/>
        <end position="212"/>
    </location>
</feature>
<dbReference type="VEuPathDB" id="FungiDB:FOIG_10285"/>
<proteinExistence type="predicted"/>
<dbReference type="AlphaFoldDB" id="A0A420NY26"/>